<dbReference type="AlphaFoldDB" id="A0A1G7M7V8"/>
<dbReference type="Proteomes" id="UP000182427">
    <property type="component" value="Chromosome I"/>
</dbReference>
<reference evidence="1 2" key="1">
    <citation type="submission" date="2016-10" db="EMBL/GenBank/DDBJ databases">
        <authorList>
            <person name="de Groot N.N."/>
        </authorList>
    </citation>
    <scope>NUCLEOTIDE SEQUENCE [LARGE SCALE GENOMIC DNA]</scope>
    <source>
        <strain evidence="1 2">GAS232</strain>
    </source>
</reference>
<evidence type="ECO:0000313" key="2">
    <source>
        <dbReference type="Proteomes" id="UP000182427"/>
    </source>
</evidence>
<organism evidence="1 2">
    <name type="scientific">Terriglobus roseus</name>
    <dbReference type="NCBI Taxonomy" id="392734"/>
    <lineage>
        <taxon>Bacteria</taxon>
        <taxon>Pseudomonadati</taxon>
        <taxon>Acidobacteriota</taxon>
        <taxon>Terriglobia</taxon>
        <taxon>Terriglobales</taxon>
        <taxon>Acidobacteriaceae</taxon>
        <taxon>Terriglobus</taxon>
    </lineage>
</organism>
<dbReference type="EMBL" id="LT629690">
    <property type="protein sequence ID" value="SDF57888.1"/>
    <property type="molecule type" value="Genomic_DNA"/>
</dbReference>
<evidence type="ECO:0000313" key="1">
    <source>
        <dbReference type="EMBL" id="SDF57888.1"/>
    </source>
</evidence>
<keyword evidence="2" id="KW-1185">Reference proteome</keyword>
<accession>A0A1G7M7V8</accession>
<protein>
    <submittedName>
        <fullName evidence="1">Uncharacterized protein</fullName>
    </submittedName>
</protein>
<name>A0A1G7M7V8_9BACT</name>
<sequence>MPVAQAIGILFCENPSAASIGCVRMMGLDRRLPVLHP</sequence>
<proteinExistence type="predicted"/>
<gene>
    <name evidence="1" type="ORF">SAMN05444167_2732</name>
</gene>